<proteinExistence type="predicted"/>
<evidence type="ECO:0000313" key="3">
    <source>
        <dbReference type="Proteomes" id="UP000481861"/>
    </source>
</evidence>
<feature type="compositionally biased region" description="Polar residues" evidence="1">
    <location>
        <begin position="189"/>
        <end position="199"/>
    </location>
</feature>
<protein>
    <submittedName>
        <fullName evidence="2">Uncharacterized protein</fullName>
    </submittedName>
</protein>
<gene>
    <name evidence="2" type="ORF">BDV95DRAFT_603740</name>
</gene>
<feature type="region of interest" description="Disordered" evidence="1">
    <location>
        <begin position="95"/>
        <end position="205"/>
    </location>
</feature>
<evidence type="ECO:0000313" key="2">
    <source>
        <dbReference type="EMBL" id="KAF2874962.1"/>
    </source>
</evidence>
<reference evidence="2 3" key="1">
    <citation type="submission" date="2020-01" db="EMBL/GenBank/DDBJ databases">
        <authorList>
            <consortium name="DOE Joint Genome Institute"/>
            <person name="Haridas S."/>
            <person name="Albert R."/>
            <person name="Binder M."/>
            <person name="Bloem J."/>
            <person name="Labutti K."/>
            <person name="Salamov A."/>
            <person name="Andreopoulos B."/>
            <person name="Baker S.E."/>
            <person name="Barry K."/>
            <person name="Bills G."/>
            <person name="Bluhm B.H."/>
            <person name="Cannon C."/>
            <person name="Castanera R."/>
            <person name="Culley D.E."/>
            <person name="Daum C."/>
            <person name="Ezra D."/>
            <person name="Gonzalez J.B."/>
            <person name="Henrissat B."/>
            <person name="Kuo A."/>
            <person name="Liang C."/>
            <person name="Lipzen A."/>
            <person name="Lutzoni F."/>
            <person name="Magnuson J."/>
            <person name="Mondo S."/>
            <person name="Nolan M."/>
            <person name="Ohm R."/>
            <person name="Pangilinan J."/>
            <person name="Park H.-J.H."/>
            <person name="Ramirez L."/>
            <person name="Alfaro M."/>
            <person name="Sun H."/>
            <person name="Tritt A."/>
            <person name="Yoshinaga Y."/>
            <person name="Zwiers L.-H.L."/>
            <person name="Turgeon B.G."/>
            <person name="Goodwin S.B."/>
            <person name="Spatafora J.W."/>
            <person name="Crous P.W."/>
            <person name="Grigoriev I.V."/>
        </authorList>
    </citation>
    <scope>NUCLEOTIDE SEQUENCE [LARGE SCALE GENOMIC DNA]</scope>
    <source>
        <strain evidence="2 3">CBS 611.86</strain>
    </source>
</reference>
<dbReference type="EMBL" id="JAADJZ010000005">
    <property type="protein sequence ID" value="KAF2874962.1"/>
    <property type="molecule type" value="Genomic_DNA"/>
</dbReference>
<feature type="region of interest" description="Disordered" evidence="1">
    <location>
        <begin position="247"/>
        <end position="270"/>
    </location>
</feature>
<organism evidence="2 3">
    <name type="scientific">Massariosphaeria phaeospora</name>
    <dbReference type="NCBI Taxonomy" id="100035"/>
    <lineage>
        <taxon>Eukaryota</taxon>
        <taxon>Fungi</taxon>
        <taxon>Dikarya</taxon>
        <taxon>Ascomycota</taxon>
        <taxon>Pezizomycotina</taxon>
        <taxon>Dothideomycetes</taxon>
        <taxon>Pleosporomycetidae</taxon>
        <taxon>Pleosporales</taxon>
        <taxon>Pleosporales incertae sedis</taxon>
        <taxon>Massariosphaeria</taxon>
    </lineage>
</organism>
<evidence type="ECO:0000256" key="1">
    <source>
        <dbReference type="SAM" id="MobiDB-lite"/>
    </source>
</evidence>
<dbReference type="OrthoDB" id="3641178at2759"/>
<keyword evidence="3" id="KW-1185">Reference proteome</keyword>
<name>A0A7C8MJP4_9PLEO</name>
<feature type="compositionally biased region" description="Low complexity" evidence="1">
    <location>
        <begin position="247"/>
        <end position="261"/>
    </location>
</feature>
<comment type="caution">
    <text evidence="2">The sequence shown here is derived from an EMBL/GenBank/DDBJ whole genome shotgun (WGS) entry which is preliminary data.</text>
</comment>
<sequence>MVPASMYTEIKARMPAIKDLFQSRHYIQCATECERLLTRSINEIHPMHLAYLHFYLALSHDTLARETSMRNRSSELDLAEKHYLAAIAVLTPPDSQLLEDSNDSQSPTSINSRDEFGLDGRRASNAASIHSEQSTTSSTTSFADQGDDESDCEPTPKRSNYFKRSPPSRGILDDFTISPQQCRKRPSPIATSVPGSSESMVPEDKLSTGVSSMLRMVQMHLTNVRELKETPPAPIFRFSYSRSRSSTLSSTLSSRPVSRDSTNSSDAEVDQLRWSRRTVNFRPRFDPTSVRDLCSQALSEL</sequence>
<dbReference type="Proteomes" id="UP000481861">
    <property type="component" value="Unassembled WGS sequence"/>
</dbReference>
<feature type="compositionally biased region" description="Basic and acidic residues" evidence="1">
    <location>
        <begin position="112"/>
        <end position="122"/>
    </location>
</feature>
<accession>A0A7C8MJP4</accession>
<dbReference type="AlphaFoldDB" id="A0A7C8MJP4"/>